<keyword evidence="4" id="KW-0997">Cell inner membrane</keyword>
<evidence type="ECO:0000313" key="10">
    <source>
        <dbReference type="Proteomes" id="UP000298493"/>
    </source>
</evidence>
<feature type="transmembrane region" description="Helical" evidence="8">
    <location>
        <begin position="193"/>
        <end position="212"/>
    </location>
</feature>
<evidence type="ECO:0000313" key="9">
    <source>
        <dbReference type="EMBL" id="TID24072.1"/>
    </source>
</evidence>
<evidence type="ECO:0000256" key="5">
    <source>
        <dbReference type="ARBA" id="ARBA00022692"/>
    </source>
</evidence>
<feature type="transmembrane region" description="Helical" evidence="8">
    <location>
        <begin position="270"/>
        <end position="292"/>
    </location>
</feature>
<keyword evidence="6 8" id="KW-1133">Transmembrane helix</keyword>
<evidence type="ECO:0000256" key="6">
    <source>
        <dbReference type="ARBA" id="ARBA00022989"/>
    </source>
</evidence>
<comment type="subcellular location">
    <subcellularLocation>
        <location evidence="1">Cell inner membrane</location>
        <topology evidence="1">Multi-pass membrane protein</topology>
    </subcellularLocation>
</comment>
<keyword evidence="7 8" id="KW-0472">Membrane</keyword>
<dbReference type="GO" id="GO:0005886">
    <property type="term" value="C:plasma membrane"/>
    <property type="evidence" value="ECO:0007669"/>
    <property type="project" value="UniProtKB-SubCell"/>
</dbReference>
<feature type="transmembrane region" description="Helical" evidence="8">
    <location>
        <begin position="80"/>
        <end position="101"/>
    </location>
</feature>
<comment type="caution">
    <text evidence="9">The sequence shown here is derived from an EMBL/GenBank/DDBJ whole genome shotgun (WGS) entry which is preliminary data.</text>
</comment>
<feature type="transmembrane region" description="Helical" evidence="8">
    <location>
        <begin position="43"/>
        <end position="60"/>
    </location>
</feature>
<accession>A0A4Z1PN53</accession>
<dbReference type="InterPro" id="IPR046513">
    <property type="entry name" value="DUF6691"/>
</dbReference>
<dbReference type="Proteomes" id="UP000298493">
    <property type="component" value="Unassembled WGS sequence"/>
</dbReference>
<dbReference type="Pfam" id="PF20398">
    <property type="entry name" value="DUF6691"/>
    <property type="match status" value="1"/>
</dbReference>
<organism evidence="9 10">
    <name type="scientific">Venturia nashicola</name>
    <dbReference type="NCBI Taxonomy" id="86259"/>
    <lineage>
        <taxon>Eukaryota</taxon>
        <taxon>Fungi</taxon>
        <taxon>Dikarya</taxon>
        <taxon>Ascomycota</taxon>
        <taxon>Pezizomycotina</taxon>
        <taxon>Dothideomycetes</taxon>
        <taxon>Pleosporomycetidae</taxon>
        <taxon>Venturiales</taxon>
        <taxon>Venturiaceae</taxon>
        <taxon>Venturia</taxon>
    </lineage>
</organism>
<feature type="transmembrane region" description="Helical" evidence="8">
    <location>
        <begin position="298"/>
        <end position="314"/>
    </location>
</feature>
<evidence type="ECO:0000256" key="1">
    <source>
        <dbReference type="ARBA" id="ARBA00004429"/>
    </source>
</evidence>
<feature type="transmembrane region" description="Helical" evidence="8">
    <location>
        <begin position="12"/>
        <end position="31"/>
    </location>
</feature>
<keyword evidence="10" id="KW-1185">Reference proteome</keyword>
<reference evidence="9 10" key="1">
    <citation type="submission" date="2019-04" db="EMBL/GenBank/DDBJ databases">
        <title>High contiguity whole genome sequence and gene annotation resource for two Venturia nashicola isolates.</title>
        <authorList>
            <person name="Prokchorchik M."/>
            <person name="Won K."/>
            <person name="Lee Y."/>
            <person name="Choi E.D."/>
            <person name="Segonzac C."/>
            <person name="Sohn K.H."/>
        </authorList>
    </citation>
    <scope>NUCLEOTIDE SEQUENCE [LARGE SCALE GENOMIC DNA]</scope>
    <source>
        <strain evidence="9 10">PRI2</strain>
    </source>
</reference>
<keyword evidence="2" id="KW-0813">Transport</keyword>
<protein>
    <submittedName>
        <fullName evidence="9">YeeE/YedE family integral membrane protein</fullName>
    </submittedName>
</protein>
<dbReference type="EMBL" id="SNSC02000005">
    <property type="protein sequence ID" value="TID24072.1"/>
    <property type="molecule type" value="Genomic_DNA"/>
</dbReference>
<dbReference type="InterPro" id="IPR007272">
    <property type="entry name" value="Sulf_transp_TsuA/YedE"/>
</dbReference>
<keyword evidence="5 8" id="KW-0812">Transmembrane</keyword>
<evidence type="ECO:0000256" key="8">
    <source>
        <dbReference type="SAM" id="Phobius"/>
    </source>
</evidence>
<evidence type="ECO:0000256" key="7">
    <source>
        <dbReference type="ARBA" id="ARBA00023136"/>
    </source>
</evidence>
<evidence type="ECO:0000256" key="3">
    <source>
        <dbReference type="ARBA" id="ARBA00022475"/>
    </source>
</evidence>
<evidence type="ECO:0000256" key="2">
    <source>
        <dbReference type="ARBA" id="ARBA00022448"/>
    </source>
</evidence>
<proteinExistence type="predicted"/>
<dbReference type="PANTHER" id="PTHR30574:SF1">
    <property type="entry name" value="SULPHUR TRANSPORT DOMAIN-CONTAINING PROTEIN"/>
    <property type="match status" value="1"/>
</dbReference>
<evidence type="ECO:0000256" key="4">
    <source>
        <dbReference type="ARBA" id="ARBA00022519"/>
    </source>
</evidence>
<keyword evidence="3" id="KW-1003">Cell membrane</keyword>
<sequence>MFTMVDTAIGALLLHQATTSLLFNNGAILGVSGLLRELVRTRSLAIASFFFGMALSYGAIKSIAPEVLPVYPNVKWDLGTTLFALTTSIMYCGGCTSGHMLCGIPRLSPRSFIATAIFFTTAATTFHILNPSLATSACPSKTPCYETIPSLVLKSRSLCLLLSLNALTIETLPRLYIPTIQTSASSPIARQAIYLLCGYTFGLGLLVSGMASPAKVSAFFAFSLFPLDLTKWDPSLLMVILCGMIPNMARWRWRGCTFFKTPLQGCDWKFVLGAATFGAGWGASGICPGPAILRAMAQPIWGSLWLLGFWLGGLT</sequence>
<dbReference type="AlphaFoldDB" id="A0A4Z1PN53"/>
<feature type="transmembrane region" description="Helical" evidence="8">
    <location>
        <begin position="232"/>
        <end position="249"/>
    </location>
</feature>
<gene>
    <name evidence="9" type="ORF">E6O75_ATG02437</name>
</gene>
<dbReference type="PANTHER" id="PTHR30574">
    <property type="entry name" value="INNER MEMBRANE PROTEIN YEDE"/>
    <property type="match status" value="1"/>
</dbReference>
<name>A0A4Z1PN53_9PEZI</name>